<evidence type="ECO:0000313" key="2">
    <source>
        <dbReference type="Proteomes" id="UP000789525"/>
    </source>
</evidence>
<organism evidence="1 2">
    <name type="scientific">Acaulospora colombiana</name>
    <dbReference type="NCBI Taxonomy" id="27376"/>
    <lineage>
        <taxon>Eukaryota</taxon>
        <taxon>Fungi</taxon>
        <taxon>Fungi incertae sedis</taxon>
        <taxon>Mucoromycota</taxon>
        <taxon>Glomeromycotina</taxon>
        <taxon>Glomeromycetes</taxon>
        <taxon>Diversisporales</taxon>
        <taxon>Acaulosporaceae</taxon>
        <taxon>Acaulospora</taxon>
    </lineage>
</organism>
<name>A0ACA9MXS0_9GLOM</name>
<comment type="caution">
    <text evidence="1">The sequence shown here is derived from an EMBL/GenBank/DDBJ whole genome shotgun (WGS) entry which is preliminary data.</text>
</comment>
<accession>A0ACA9MXS0</accession>
<proteinExistence type="predicted"/>
<dbReference type="EMBL" id="CAJVPT010016358">
    <property type="protein sequence ID" value="CAG8618573.1"/>
    <property type="molecule type" value="Genomic_DNA"/>
</dbReference>
<reference evidence="1" key="1">
    <citation type="submission" date="2021-06" db="EMBL/GenBank/DDBJ databases">
        <authorList>
            <person name="Kallberg Y."/>
            <person name="Tangrot J."/>
            <person name="Rosling A."/>
        </authorList>
    </citation>
    <scope>NUCLEOTIDE SEQUENCE</scope>
    <source>
        <strain evidence="1">CL356</strain>
    </source>
</reference>
<feature type="non-terminal residue" evidence="1">
    <location>
        <position position="1"/>
    </location>
</feature>
<evidence type="ECO:0000313" key="1">
    <source>
        <dbReference type="EMBL" id="CAG8618573.1"/>
    </source>
</evidence>
<keyword evidence="2" id="KW-1185">Reference proteome</keyword>
<sequence>HAHAVPSQAGSIEAKSQPDRHNKDDHDNGEDSDDPWIPGAFIWDKIMHHHHKKR</sequence>
<dbReference type="Proteomes" id="UP000789525">
    <property type="component" value="Unassembled WGS sequence"/>
</dbReference>
<gene>
    <name evidence="1" type="ORF">ACOLOM_LOCUS7252</name>
</gene>
<protein>
    <submittedName>
        <fullName evidence="1">5051_t:CDS:1</fullName>
    </submittedName>
</protein>